<dbReference type="InterPro" id="IPR001279">
    <property type="entry name" value="Metallo-B-lactamas"/>
</dbReference>
<dbReference type="Pfam" id="PF12706">
    <property type="entry name" value="Lactamase_B_2"/>
    <property type="match status" value="1"/>
</dbReference>
<comment type="caution">
    <text evidence="2">The sequence shown here is derived from an EMBL/GenBank/DDBJ whole genome shotgun (WGS) entry which is preliminary data.</text>
</comment>
<sequence length="181" mass="20902">MKIYLNSEAFDVIKTTFPYIVDTRLSTGGGEVPTIEFKIIDEDTSIDIFGVNFSPLKVEHGLVFSGNPYYCFGYRFENISYVSDCNLIPEKTKEKIKGSSCFIVDALRWTPHLSHFSFDQALEEILIYRPKLSLLTDFCHRIDHFEMESTLKEWEKVHRLSVHPSFDGLVVNVDNDSYELV</sequence>
<dbReference type="Proteomes" id="UP000245609">
    <property type="component" value="Unassembled WGS sequence"/>
</dbReference>
<dbReference type="SUPFAM" id="SSF56281">
    <property type="entry name" value="Metallo-hydrolase/oxidoreductase"/>
    <property type="match status" value="1"/>
</dbReference>
<evidence type="ECO:0000313" key="3">
    <source>
        <dbReference type="Proteomes" id="UP000245609"/>
    </source>
</evidence>
<name>A0A2T9ZDP0_9FUNG</name>
<dbReference type="PANTHER" id="PTHR42663">
    <property type="entry name" value="HYDROLASE C777.06C-RELATED-RELATED"/>
    <property type="match status" value="1"/>
</dbReference>
<keyword evidence="3" id="KW-1185">Reference proteome</keyword>
<proteinExistence type="predicted"/>
<feature type="domain" description="Metallo-beta-lactamase" evidence="1">
    <location>
        <begin position="3"/>
        <end position="136"/>
    </location>
</feature>
<evidence type="ECO:0000313" key="2">
    <source>
        <dbReference type="EMBL" id="PVV02657.1"/>
    </source>
</evidence>
<gene>
    <name evidence="2" type="ORF">BB560_002884</name>
</gene>
<organism evidence="2 3">
    <name type="scientific">Smittium megazygosporum</name>
    <dbReference type="NCBI Taxonomy" id="133381"/>
    <lineage>
        <taxon>Eukaryota</taxon>
        <taxon>Fungi</taxon>
        <taxon>Fungi incertae sedis</taxon>
        <taxon>Zoopagomycota</taxon>
        <taxon>Kickxellomycotina</taxon>
        <taxon>Harpellomycetes</taxon>
        <taxon>Harpellales</taxon>
        <taxon>Legeriomycetaceae</taxon>
        <taxon>Smittium</taxon>
    </lineage>
</organism>
<protein>
    <recommendedName>
        <fullName evidence="1">Metallo-beta-lactamase domain-containing protein</fullName>
    </recommendedName>
</protein>
<dbReference type="AlphaFoldDB" id="A0A2T9ZDP0"/>
<accession>A0A2T9ZDP0</accession>
<evidence type="ECO:0000259" key="1">
    <source>
        <dbReference type="Pfam" id="PF12706"/>
    </source>
</evidence>
<dbReference type="Gene3D" id="3.60.15.10">
    <property type="entry name" value="Ribonuclease Z/Hydroxyacylglutathione hydrolase-like"/>
    <property type="match status" value="1"/>
</dbReference>
<reference evidence="2 3" key="1">
    <citation type="journal article" date="2018" name="MBio">
        <title>Comparative Genomics Reveals the Core Gene Toolbox for the Fungus-Insect Symbiosis.</title>
        <authorList>
            <person name="Wang Y."/>
            <person name="Stata M."/>
            <person name="Wang W."/>
            <person name="Stajich J.E."/>
            <person name="White M.M."/>
            <person name="Moncalvo J.M."/>
        </authorList>
    </citation>
    <scope>NUCLEOTIDE SEQUENCE [LARGE SCALE GENOMIC DNA]</scope>
    <source>
        <strain evidence="2 3">SC-DP-2</strain>
    </source>
</reference>
<dbReference type="EMBL" id="MBFS01000367">
    <property type="protein sequence ID" value="PVV02657.1"/>
    <property type="molecule type" value="Genomic_DNA"/>
</dbReference>
<dbReference type="OrthoDB" id="341300at2759"/>
<dbReference type="STRING" id="133381.A0A2T9ZDP0"/>
<dbReference type="PANTHER" id="PTHR42663:SF6">
    <property type="entry name" value="HYDROLASE C777.06C-RELATED"/>
    <property type="match status" value="1"/>
</dbReference>
<dbReference type="InterPro" id="IPR036866">
    <property type="entry name" value="RibonucZ/Hydroxyglut_hydro"/>
</dbReference>